<evidence type="ECO:0000313" key="3">
    <source>
        <dbReference type="EMBL" id="KKR23356.1"/>
    </source>
</evidence>
<dbReference type="AlphaFoldDB" id="A0A0G0PDX6"/>
<name>A0A0G0PDX6_9BACT</name>
<dbReference type="Pfam" id="PF00496">
    <property type="entry name" value="SBP_bac_5"/>
    <property type="match status" value="1"/>
</dbReference>
<feature type="domain" description="Solute-binding protein family 5" evidence="2">
    <location>
        <begin position="127"/>
        <end position="498"/>
    </location>
</feature>
<reference evidence="3 4" key="1">
    <citation type="journal article" date="2015" name="Nature">
        <title>rRNA introns, odd ribosomes, and small enigmatic genomes across a large radiation of phyla.</title>
        <authorList>
            <person name="Brown C.T."/>
            <person name="Hug L.A."/>
            <person name="Thomas B.C."/>
            <person name="Sharon I."/>
            <person name="Castelle C.J."/>
            <person name="Singh A."/>
            <person name="Wilkins M.J."/>
            <person name="Williams K.H."/>
            <person name="Banfield J.F."/>
        </authorList>
    </citation>
    <scope>NUCLEOTIDE SEQUENCE [LARGE SCALE GENOMIC DNA]</scope>
</reference>
<dbReference type="Proteomes" id="UP000034764">
    <property type="component" value="Unassembled WGS sequence"/>
</dbReference>
<organism evidence="3 4">
    <name type="scientific">Candidatus Yanofskybacteria bacterium GW2011_GWD2_39_48</name>
    <dbReference type="NCBI Taxonomy" id="1619031"/>
    <lineage>
        <taxon>Bacteria</taxon>
        <taxon>Candidatus Yanofskyibacteriota</taxon>
    </lineage>
</organism>
<keyword evidence="1" id="KW-0812">Transmembrane</keyword>
<proteinExistence type="predicted"/>
<dbReference type="InterPro" id="IPR039424">
    <property type="entry name" value="SBP_5"/>
</dbReference>
<evidence type="ECO:0000313" key="4">
    <source>
        <dbReference type="Proteomes" id="UP000034764"/>
    </source>
</evidence>
<gene>
    <name evidence="3" type="ORF">UT53_C0022G0007</name>
</gene>
<keyword evidence="1" id="KW-0472">Membrane</keyword>
<protein>
    <recommendedName>
        <fullName evidence="2">Solute-binding protein family 5 domain-containing protein</fullName>
    </recommendedName>
</protein>
<dbReference type="Gene3D" id="3.10.105.10">
    <property type="entry name" value="Dipeptide-binding Protein, Domain 3"/>
    <property type="match status" value="1"/>
</dbReference>
<sequence length="592" mass="68202">MINDDHQLDDFFGYKPDHVDKLEKHRNGKWFKSVREKVRLLPKLLSFKERYIVLTLLLIIIGSIISIPFTVYSHFTKESPSYGGSFIEGVIGEPRHINPLLAQASDTDRDLVGLVYSSLLKYNEEGKLVPDLAKSYEISSDGLNYTVYIKDNAKWHDDTPVTVDDVIFTIDTALNSDYGSLQQANWTSIETEKVNDTTIIFKLKNKYAQFLNNLTLNILPRHIWQNIKPINFALSDFNLKPIGSGPFMFDKLTKDRDGKIISYRLRRNDNYYDLKAMIDNIQFNFYDSEDQLIDAYNRNEIENLGYVSPANLDKVKFKSRLNIREVKMPRYFSAFFNPNQNELLSDKNIRLALAHGTDRQALIDKILGGHGTIVDSPLIGNILDVGNDVKKYDYDFKLAQQILDESGWKTINADGIRTKKDKPLKIKITTSTWPELADAVELIKDQWHTLGVDASVEVLPTPALQSVLRDRSYDVLLFGEILSIDPDPFTFWHSSGKKDRGQNFALYDNKLADSLLEEARQTLNPIERMKKYDDFQKIITEDIPAIFLYNSYYIYGQTDAIKGFDTKIIATPSDRFSGIEKWYINTKRIWKN</sequence>
<dbReference type="EMBL" id="LBXD01000022">
    <property type="protein sequence ID" value="KKR23356.1"/>
    <property type="molecule type" value="Genomic_DNA"/>
</dbReference>
<accession>A0A0G0PDX6</accession>
<feature type="transmembrane region" description="Helical" evidence="1">
    <location>
        <begin position="51"/>
        <end position="72"/>
    </location>
</feature>
<dbReference type="Gene3D" id="3.40.190.10">
    <property type="entry name" value="Periplasmic binding protein-like II"/>
    <property type="match status" value="1"/>
</dbReference>
<dbReference type="InterPro" id="IPR030678">
    <property type="entry name" value="Peptide/Ni-bd"/>
</dbReference>
<evidence type="ECO:0000259" key="2">
    <source>
        <dbReference type="Pfam" id="PF00496"/>
    </source>
</evidence>
<dbReference type="GO" id="GO:0043190">
    <property type="term" value="C:ATP-binding cassette (ABC) transporter complex"/>
    <property type="evidence" value="ECO:0007669"/>
    <property type="project" value="InterPro"/>
</dbReference>
<evidence type="ECO:0000256" key="1">
    <source>
        <dbReference type="SAM" id="Phobius"/>
    </source>
</evidence>
<dbReference type="GO" id="GO:0015833">
    <property type="term" value="P:peptide transport"/>
    <property type="evidence" value="ECO:0007669"/>
    <property type="project" value="TreeGrafter"/>
</dbReference>
<dbReference type="GO" id="GO:1904680">
    <property type="term" value="F:peptide transmembrane transporter activity"/>
    <property type="evidence" value="ECO:0007669"/>
    <property type="project" value="TreeGrafter"/>
</dbReference>
<dbReference type="InterPro" id="IPR000914">
    <property type="entry name" value="SBP_5_dom"/>
</dbReference>
<dbReference type="PIRSF" id="PIRSF002741">
    <property type="entry name" value="MppA"/>
    <property type="match status" value="1"/>
</dbReference>
<keyword evidence="1" id="KW-1133">Transmembrane helix</keyword>
<dbReference type="GO" id="GO:0042597">
    <property type="term" value="C:periplasmic space"/>
    <property type="evidence" value="ECO:0007669"/>
    <property type="project" value="UniProtKB-ARBA"/>
</dbReference>
<comment type="caution">
    <text evidence="3">The sequence shown here is derived from an EMBL/GenBank/DDBJ whole genome shotgun (WGS) entry which is preliminary data.</text>
</comment>
<dbReference type="PANTHER" id="PTHR30290">
    <property type="entry name" value="PERIPLASMIC BINDING COMPONENT OF ABC TRANSPORTER"/>
    <property type="match status" value="1"/>
</dbReference>
<dbReference type="Gene3D" id="3.90.76.10">
    <property type="entry name" value="Dipeptide-binding Protein, Domain 1"/>
    <property type="match status" value="1"/>
</dbReference>
<dbReference type="SUPFAM" id="SSF53850">
    <property type="entry name" value="Periplasmic binding protein-like II"/>
    <property type="match status" value="1"/>
</dbReference>